<dbReference type="OrthoDB" id="8564954at2"/>
<gene>
    <name evidence="1" type="ORF">CLV51_102705</name>
</gene>
<dbReference type="RefSeq" id="WP_106528269.1">
    <property type="nucleotide sequence ID" value="NZ_PYAW01000002.1"/>
</dbReference>
<dbReference type="InterPro" id="IPR046715">
    <property type="entry name" value="DUF6607"/>
</dbReference>
<keyword evidence="2" id="KW-1185">Reference proteome</keyword>
<accession>A0A2P8HNQ0</accession>
<dbReference type="EMBL" id="PYAW01000002">
    <property type="protein sequence ID" value="PSL47845.1"/>
    <property type="molecule type" value="Genomic_DNA"/>
</dbReference>
<protein>
    <submittedName>
        <fullName evidence="1">Uncharacterized protein</fullName>
    </submittedName>
</protein>
<dbReference type="AlphaFoldDB" id="A0A2P8HNQ0"/>
<sequence>MKNIIALTIAGACMALGATAQKKTNDKLSQDKAAIKDMCGCHEVTFEYTETFPGDTTYKPKGYHKITDAIEYITVADESSSRIVLQHLLVAGGDVIKHWTEDWQYENQALLAYDQDNQWKKIQLPAAQVKGQWTQKVFGVDDEPRYEGTATWVHADGRHYWEASSDAPLPRREYTTRKDYNVLHRTNHHEITANGSIHEQDNQKVVRANGQDKVIVGEKGLNTYARVDETKCRQAKEWWEQNKAFWALVRKGWDKVYGANSTINLQKKVNNEPLYKVMMVLEKKALQKELSGEALEKEIGSTLQQFATAKDVSLKR</sequence>
<comment type="caution">
    <text evidence="1">The sequence shown here is derived from an EMBL/GenBank/DDBJ whole genome shotgun (WGS) entry which is preliminary data.</text>
</comment>
<organism evidence="1 2">
    <name type="scientific">Chitinophaga niastensis</name>
    <dbReference type="NCBI Taxonomy" id="536980"/>
    <lineage>
        <taxon>Bacteria</taxon>
        <taxon>Pseudomonadati</taxon>
        <taxon>Bacteroidota</taxon>
        <taxon>Chitinophagia</taxon>
        <taxon>Chitinophagales</taxon>
        <taxon>Chitinophagaceae</taxon>
        <taxon>Chitinophaga</taxon>
    </lineage>
</organism>
<proteinExistence type="predicted"/>
<name>A0A2P8HNQ0_CHINA</name>
<reference evidence="1 2" key="1">
    <citation type="submission" date="2018-03" db="EMBL/GenBank/DDBJ databases">
        <title>Genomic Encyclopedia of Archaeal and Bacterial Type Strains, Phase II (KMG-II): from individual species to whole genera.</title>
        <authorList>
            <person name="Goeker M."/>
        </authorList>
    </citation>
    <scope>NUCLEOTIDE SEQUENCE [LARGE SCALE GENOMIC DNA]</scope>
    <source>
        <strain evidence="1 2">DSM 24859</strain>
    </source>
</reference>
<evidence type="ECO:0000313" key="1">
    <source>
        <dbReference type="EMBL" id="PSL47845.1"/>
    </source>
</evidence>
<dbReference type="Proteomes" id="UP000240971">
    <property type="component" value="Unassembled WGS sequence"/>
</dbReference>
<dbReference type="Pfam" id="PF20311">
    <property type="entry name" value="DUF6607"/>
    <property type="match status" value="1"/>
</dbReference>
<evidence type="ECO:0000313" key="2">
    <source>
        <dbReference type="Proteomes" id="UP000240971"/>
    </source>
</evidence>